<dbReference type="InterPro" id="IPR036864">
    <property type="entry name" value="Zn2-C6_fun-type_DNA-bd_sf"/>
</dbReference>
<dbReference type="HOGENOM" id="CLU_2133848_0_0_1"/>
<gene>
    <name evidence="3" type="ORF">TRIVIDRAFT_219631</name>
</gene>
<dbReference type="SUPFAM" id="SSF57701">
    <property type="entry name" value="Zn2/Cys6 DNA-binding domain"/>
    <property type="match status" value="1"/>
</dbReference>
<dbReference type="Proteomes" id="UP000007115">
    <property type="component" value="Unassembled WGS sequence"/>
</dbReference>
<dbReference type="PROSITE" id="PS00463">
    <property type="entry name" value="ZN2_CY6_FUNGAL_1"/>
    <property type="match status" value="1"/>
</dbReference>
<evidence type="ECO:0000256" key="1">
    <source>
        <dbReference type="ARBA" id="ARBA00023242"/>
    </source>
</evidence>
<evidence type="ECO:0000259" key="2">
    <source>
        <dbReference type="PROSITE" id="PS50048"/>
    </source>
</evidence>
<dbReference type="VEuPathDB" id="FungiDB:TRIVIDRAFT_219631"/>
<evidence type="ECO:0000313" key="4">
    <source>
        <dbReference type="Proteomes" id="UP000007115"/>
    </source>
</evidence>
<dbReference type="GeneID" id="25791428"/>
<feature type="domain" description="Zn(2)-C6 fungal-type" evidence="2">
    <location>
        <begin position="8"/>
        <end position="38"/>
    </location>
</feature>
<dbReference type="Gene3D" id="4.10.240.10">
    <property type="entry name" value="Zn(2)-C6 fungal-type DNA-binding domain"/>
    <property type="match status" value="1"/>
</dbReference>
<keyword evidence="1" id="KW-0539">Nucleus</keyword>
<evidence type="ECO:0000313" key="3">
    <source>
        <dbReference type="EMBL" id="EHK25872.1"/>
    </source>
</evidence>
<dbReference type="InterPro" id="IPR001138">
    <property type="entry name" value="Zn2Cys6_DnaBD"/>
</dbReference>
<dbReference type="RefSeq" id="XP_013960066.1">
    <property type="nucleotide sequence ID" value="XM_014104591.1"/>
</dbReference>
<dbReference type="InParanoid" id="G9MK67"/>
<dbReference type="GO" id="GO:0008270">
    <property type="term" value="F:zinc ion binding"/>
    <property type="evidence" value="ECO:0007669"/>
    <property type="project" value="InterPro"/>
</dbReference>
<sequence length="113" mass="12276">MTISRKKACAQCRKAKAGCNLSAPRCSRCMERRLQCDYAGHVPQMARYSYFADVSVRHRAVAVEPVTTASTAAMPMLEEGNLSLDHSSSIQQHGIQLCLPPQAAALRPTSGLD</sequence>
<dbReference type="SMART" id="SM00066">
    <property type="entry name" value="GAL4"/>
    <property type="match status" value="1"/>
</dbReference>
<accession>G9MK67</accession>
<name>G9MK67_HYPVG</name>
<keyword evidence="4" id="KW-1185">Reference proteome</keyword>
<dbReference type="GO" id="GO:0000981">
    <property type="term" value="F:DNA-binding transcription factor activity, RNA polymerase II-specific"/>
    <property type="evidence" value="ECO:0007669"/>
    <property type="project" value="InterPro"/>
</dbReference>
<organism evidence="3 4">
    <name type="scientific">Hypocrea virens (strain Gv29-8 / FGSC 10586)</name>
    <name type="common">Gliocladium virens</name>
    <name type="synonym">Trichoderma virens</name>
    <dbReference type="NCBI Taxonomy" id="413071"/>
    <lineage>
        <taxon>Eukaryota</taxon>
        <taxon>Fungi</taxon>
        <taxon>Dikarya</taxon>
        <taxon>Ascomycota</taxon>
        <taxon>Pezizomycotina</taxon>
        <taxon>Sordariomycetes</taxon>
        <taxon>Hypocreomycetidae</taxon>
        <taxon>Hypocreales</taxon>
        <taxon>Hypocreaceae</taxon>
        <taxon>Trichoderma</taxon>
    </lineage>
</organism>
<comment type="caution">
    <text evidence="3">The sequence shown here is derived from an EMBL/GenBank/DDBJ whole genome shotgun (WGS) entry which is preliminary data.</text>
</comment>
<dbReference type="PROSITE" id="PS50048">
    <property type="entry name" value="ZN2_CY6_FUNGAL_2"/>
    <property type="match status" value="1"/>
</dbReference>
<reference evidence="3 4" key="1">
    <citation type="journal article" date="2011" name="Genome Biol.">
        <title>Comparative genome sequence analysis underscores mycoparasitism as the ancestral life style of Trichoderma.</title>
        <authorList>
            <person name="Kubicek C.P."/>
            <person name="Herrera-Estrella A."/>
            <person name="Seidl-Seiboth V."/>
            <person name="Martinez D.A."/>
            <person name="Druzhinina I.S."/>
            <person name="Thon M."/>
            <person name="Zeilinger S."/>
            <person name="Casas-Flores S."/>
            <person name="Horwitz B.A."/>
            <person name="Mukherjee P.K."/>
            <person name="Mukherjee M."/>
            <person name="Kredics L."/>
            <person name="Alcaraz L.D."/>
            <person name="Aerts A."/>
            <person name="Antal Z."/>
            <person name="Atanasova L."/>
            <person name="Cervantes-Badillo M.G."/>
            <person name="Challacombe J."/>
            <person name="Chertkov O."/>
            <person name="McCluskey K."/>
            <person name="Coulpier F."/>
            <person name="Deshpande N."/>
            <person name="von Doehren H."/>
            <person name="Ebbole D.J."/>
            <person name="Esquivel-Naranjo E.U."/>
            <person name="Fekete E."/>
            <person name="Flipphi M."/>
            <person name="Glaser F."/>
            <person name="Gomez-Rodriguez E.Y."/>
            <person name="Gruber S."/>
            <person name="Han C."/>
            <person name="Henrissat B."/>
            <person name="Hermosa R."/>
            <person name="Hernandez-Onate M."/>
            <person name="Karaffa L."/>
            <person name="Kosti I."/>
            <person name="Le Crom S."/>
            <person name="Lindquist E."/>
            <person name="Lucas S."/>
            <person name="Luebeck M."/>
            <person name="Luebeck P.S."/>
            <person name="Margeot A."/>
            <person name="Metz B."/>
            <person name="Misra M."/>
            <person name="Nevalainen H."/>
            <person name="Omann M."/>
            <person name="Packer N."/>
            <person name="Perrone G."/>
            <person name="Uresti-Rivera E.E."/>
            <person name="Salamov A."/>
            <person name="Schmoll M."/>
            <person name="Seiboth B."/>
            <person name="Shapiro H."/>
            <person name="Sukno S."/>
            <person name="Tamayo-Ramos J.A."/>
            <person name="Tisch D."/>
            <person name="Wiest A."/>
            <person name="Wilkinson H.H."/>
            <person name="Zhang M."/>
            <person name="Coutinho P.M."/>
            <person name="Kenerley C.M."/>
            <person name="Monte E."/>
            <person name="Baker S.E."/>
            <person name="Grigoriev I.V."/>
        </authorList>
    </citation>
    <scope>NUCLEOTIDE SEQUENCE [LARGE SCALE GENOMIC DNA]</scope>
    <source>
        <strain evidence="4">Gv29-8 / FGSC 10586</strain>
    </source>
</reference>
<dbReference type="Pfam" id="PF00172">
    <property type="entry name" value="Zn_clus"/>
    <property type="match status" value="1"/>
</dbReference>
<dbReference type="EMBL" id="ABDF02000003">
    <property type="protein sequence ID" value="EHK25872.1"/>
    <property type="molecule type" value="Genomic_DNA"/>
</dbReference>
<proteinExistence type="predicted"/>
<dbReference type="AlphaFoldDB" id="G9MK67"/>
<protein>
    <recommendedName>
        <fullName evidence="2">Zn(2)-C6 fungal-type domain-containing protein</fullName>
    </recommendedName>
</protein>
<dbReference type="CDD" id="cd00067">
    <property type="entry name" value="GAL4"/>
    <property type="match status" value="1"/>
</dbReference>